<dbReference type="GO" id="GO:0016788">
    <property type="term" value="F:hydrolase activity, acting on ester bonds"/>
    <property type="evidence" value="ECO:0007669"/>
    <property type="project" value="TreeGrafter"/>
</dbReference>
<gene>
    <name evidence="8" type="ORF">Scep_003087</name>
</gene>
<comment type="caution">
    <text evidence="8">The sequence shown here is derived from an EMBL/GenBank/DDBJ whole genome shotgun (WGS) entry which is preliminary data.</text>
</comment>
<keyword evidence="7" id="KW-0333">Golgi apparatus</keyword>
<feature type="transmembrane region" description="Helical" evidence="7">
    <location>
        <begin position="224"/>
        <end position="244"/>
    </location>
</feature>
<feature type="transmembrane region" description="Helical" evidence="7">
    <location>
        <begin position="194"/>
        <end position="212"/>
    </location>
</feature>
<evidence type="ECO:0000256" key="1">
    <source>
        <dbReference type="ARBA" id="ARBA00004127"/>
    </source>
</evidence>
<feature type="transmembrane region" description="Helical" evidence="7">
    <location>
        <begin position="124"/>
        <end position="147"/>
    </location>
</feature>
<keyword evidence="5 7" id="KW-1133">Transmembrane helix</keyword>
<proteinExistence type="inferred from homology"/>
<dbReference type="PANTHER" id="PTHR13148:SF0">
    <property type="entry name" value="POST-GPI ATTACHMENT TO PROTEINS FACTOR 3"/>
    <property type="match status" value="1"/>
</dbReference>
<evidence type="ECO:0000256" key="5">
    <source>
        <dbReference type="ARBA" id="ARBA00022989"/>
    </source>
</evidence>
<dbReference type="PANTHER" id="PTHR13148">
    <property type="entry name" value="PER1-RELATED"/>
    <property type="match status" value="1"/>
</dbReference>
<reference evidence="8 9" key="1">
    <citation type="submission" date="2024-01" db="EMBL/GenBank/DDBJ databases">
        <title>Genome assemblies of Stephania.</title>
        <authorList>
            <person name="Yang L."/>
        </authorList>
    </citation>
    <scope>NUCLEOTIDE SEQUENCE [LARGE SCALE GENOMIC DNA]</scope>
    <source>
        <strain evidence="8">JXDWG</strain>
        <tissue evidence="8">Leaf</tissue>
    </source>
</reference>
<keyword evidence="3 7" id="KW-0812">Transmembrane</keyword>
<evidence type="ECO:0000256" key="7">
    <source>
        <dbReference type="RuleBase" id="RU365066"/>
    </source>
</evidence>
<comment type="similarity">
    <text evidence="7">Belongs to the PGAP3 family.</text>
</comment>
<dbReference type="Proteomes" id="UP001419268">
    <property type="component" value="Unassembled WGS sequence"/>
</dbReference>
<feature type="transmembrane region" description="Helical" evidence="7">
    <location>
        <begin position="159"/>
        <end position="182"/>
    </location>
</feature>
<evidence type="ECO:0000256" key="4">
    <source>
        <dbReference type="ARBA" id="ARBA00022729"/>
    </source>
</evidence>
<accession>A0AAP0KRD6</accession>
<evidence type="ECO:0000256" key="6">
    <source>
        <dbReference type="ARBA" id="ARBA00023136"/>
    </source>
</evidence>
<evidence type="ECO:0000256" key="3">
    <source>
        <dbReference type="ARBA" id="ARBA00022692"/>
    </source>
</evidence>
<dbReference type="GO" id="GO:0005789">
    <property type="term" value="C:endoplasmic reticulum membrane"/>
    <property type="evidence" value="ECO:0007669"/>
    <property type="project" value="TreeGrafter"/>
</dbReference>
<evidence type="ECO:0000313" key="9">
    <source>
        <dbReference type="Proteomes" id="UP001419268"/>
    </source>
</evidence>
<evidence type="ECO:0000256" key="2">
    <source>
        <dbReference type="ARBA" id="ARBA00022502"/>
    </source>
</evidence>
<evidence type="ECO:0000313" key="8">
    <source>
        <dbReference type="EMBL" id="KAK9156513.1"/>
    </source>
</evidence>
<dbReference type="AlphaFoldDB" id="A0AAP0KRD6"/>
<sequence length="343" mass="39646">MVECRWLGFLVTFVCLVHVLDASIGDSDPLYKACLEVCTKTGCVGKKCFQQCQFSSDVTSPNGPWYMQEPLYLQWKQWGCQGDCQYYCMMERESEREVQGKTPVKYHGKWPFRRVFGIQEPVSVAFSALNLSMQFHGWVSFFILLYYKLPLRPQNRKPYYEYTGLWHIYGLLAMNSWFWSAVFHSRDVDITEKLDYSSAIALLGYTLILSILRTFNVREEAARVMVAAPLIAFVTTHILYLNFYKLDYGLNMKVCVGMGIAQLLLWAGWAGLSRHPSRWKLWVVVVGGGLAMLLEIYDFPPYKGFVDAHALWHAATIPLTYLWWSFIKDDAEFQTSVLVKKAK</sequence>
<feature type="signal peptide" evidence="7">
    <location>
        <begin position="1"/>
        <end position="22"/>
    </location>
</feature>
<dbReference type="Pfam" id="PF04080">
    <property type="entry name" value="Per1"/>
    <property type="match status" value="1"/>
</dbReference>
<feature type="chain" id="PRO_5042665597" description="Post-GPI attachment to proteins factor 3" evidence="7">
    <location>
        <begin position="23"/>
        <end position="343"/>
    </location>
</feature>
<keyword evidence="4 7" id="KW-0732">Signal</keyword>
<dbReference type="InterPro" id="IPR007217">
    <property type="entry name" value="Per1-like"/>
</dbReference>
<feature type="transmembrane region" description="Helical" evidence="7">
    <location>
        <begin position="279"/>
        <end position="297"/>
    </location>
</feature>
<feature type="transmembrane region" description="Helical" evidence="7">
    <location>
        <begin position="309"/>
        <end position="327"/>
    </location>
</feature>
<comment type="subcellular location">
    <subcellularLocation>
        <location evidence="1">Endomembrane system</location>
        <topology evidence="1">Multi-pass membrane protein</topology>
    </subcellularLocation>
    <subcellularLocation>
        <location evidence="7">Golgi apparatus membrane</location>
        <topology evidence="7">Multi-pass membrane protein</topology>
    </subcellularLocation>
</comment>
<dbReference type="GO" id="GO:0006506">
    <property type="term" value="P:GPI anchor biosynthetic process"/>
    <property type="evidence" value="ECO:0007669"/>
    <property type="project" value="UniProtKB-KW"/>
</dbReference>
<protein>
    <recommendedName>
        <fullName evidence="7">Post-GPI attachment to proteins factor 3</fullName>
    </recommendedName>
</protein>
<dbReference type="EMBL" id="JBBNAG010000002">
    <property type="protein sequence ID" value="KAK9156513.1"/>
    <property type="molecule type" value="Genomic_DNA"/>
</dbReference>
<keyword evidence="2 7" id="KW-0337">GPI-anchor biosynthesis</keyword>
<keyword evidence="6 7" id="KW-0472">Membrane</keyword>
<keyword evidence="9" id="KW-1185">Reference proteome</keyword>
<comment type="function">
    <text evidence="7">Involved in the lipid remodeling steps of GPI-anchor maturation.</text>
</comment>
<feature type="transmembrane region" description="Helical" evidence="7">
    <location>
        <begin position="250"/>
        <end position="272"/>
    </location>
</feature>
<organism evidence="8 9">
    <name type="scientific">Stephania cephalantha</name>
    <dbReference type="NCBI Taxonomy" id="152367"/>
    <lineage>
        <taxon>Eukaryota</taxon>
        <taxon>Viridiplantae</taxon>
        <taxon>Streptophyta</taxon>
        <taxon>Embryophyta</taxon>
        <taxon>Tracheophyta</taxon>
        <taxon>Spermatophyta</taxon>
        <taxon>Magnoliopsida</taxon>
        <taxon>Ranunculales</taxon>
        <taxon>Menispermaceae</taxon>
        <taxon>Menispermoideae</taxon>
        <taxon>Cissampelideae</taxon>
        <taxon>Stephania</taxon>
    </lineage>
</organism>
<name>A0AAP0KRD6_9MAGN</name>
<dbReference type="GO" id="GO:0000139">
    <property type="term" value="C:Golgi membrane"/>
    <property type="evidence" value="ECO:0007669"/>
    <property type="project" value="UniProtKB-SubCell"/>
</dbReference>